<dbReference type="OrthoDB" id="9577at10239"/>
<sequence length="187" mass="21029">MLQLVYAYGKQNGEFGAGDGLPWPHIREDFLNFRKRTLGTSLIMGSNTFASLPSKLLDRVHYVLTDRDRPGPMTKNGLCPDIPICEGNLASILENAHKYRTEYSVIGGIAMLEKALPYANRVVATEIVYNKAKGNKPTVFISPALRNLHESPEWEVTEKNVVHGDDWIIIERVLIRKMKYNESSVGV</sequence>
<evidence type="ECO:0000313" key="3">
    <source>
        <dbReference type="Proteomes" id="UP000008731"/>
    </source>
</evidence>
<dbReference type="InterPro" id="IPR001796">
    <property type="entry name" value="DHFR_dom"/>
</dbReference>
<proteinExistence type="predicted"/>
<feature type="domain" description="DHFR" evidence="1">
    <location>
        <begin position="1"/>
        <end position="187"/>
    </location>
</feature>
<keyword evidence="3" id="KW-1185">Reference proteome</keyword>
<dbReference type="GO" id="GO:0004146">
    <property type="term" value="F:dihydrofolate reductase activity"/>
    <property type="evidence" value="ECO:0007669"/>
    <property type="project" value="InterPro"/>
</dbReference>
<dbReference type="RefSeq" id="YP_004010369.1">
    <property type="nucleotide sequence ID" value="NC_014663.1"/>
</dbReference>
<gene>
    <name evidence="2" type="primary">frd</name>
    <name evidence="2" type="ORF">Acj9p232</name>
</gene>
<protein>
    <submittedName>
        <fullName evidence="2">Frd dihydrofolate reductase</fullName>
    </submittedName>
</protein>
<evidence type="ECO:0000259" key="1">
    <source>
        <dbReference type="PROSITE" id="PS51330"/>
    </source>
</evidence>
<dbReference type="Gene3D" id="3.40.430.10">
    <property type="entry name" value="Dihydrofolate Reductase, subunit A"/>
    <property type="match status" value="1"/>
</dbReference>
<dbReference type="Pfam" id="PF00186">
    <property type="entry name" value="DHFR_1"/>
    <property type="match status" value="1"/>
</dbReference>
<dbReference type="GO" id="GO:0046654">
    <property type="term" value="P:tetrahydrofolate biosynthetic process"/>
    <property type="evidence" value="ECO:0007669"/>
    <property type="project" value="InterPro"/>
</dbReference>
<dbReference type="KEGG" id="vg:9926666"/>
<dbReference type="Proteomes" id="UP000008731">
    <property type="component" value="Segment"/>
</dbReference>
<dbReference type="GeneID" id="9926666"/>
<name>E5EQ16_9CAUD</name>
<dbReference type="InterPro" id="IPR024072">
    <property type="entry name" value="DHFR-like_dom_sf"/>
</dbReference>
<dbReference type="PRINTS" id="PR00070">
    <property type="entry name" value="DHFR"/>
</dbReference>
<dbReference type="CDD" id="cd00209">
    <property type="entry name" value="DHFR"/>
    <property type="match status" value="1"/>
</dbReference>
<dbReference type="SUPFAM" id="SSF53597">
    <property type="entry name" value="Dihydrofolate reductase-like"/>
    <property type="match status" value="1"/>
</dbReference>
<dbReference type="EMBL" id="HM004124">
    <property type="protein sequence ID" value="ADG60132.1"/>
    <property type="molecule type" value="Genomic_DNA"/>
</dbReference>
<reference evidence="2 3" key="1">
    <citation type="journal article" date="2010" name="Virol. J.">
        <title>Genomes of the T4-related bacteriophages as windows on microbial genome evolution.</title>
        <authorList>
            <person name="Petrov V.M."/>
            <person name="Ratnayaka S."/>
            <person name="Nolan J.M."/>
            <person name="Miller E.S."/>
            <person name="Karam J.D."/>
        </authorList>
    </citation>
    <scope>NUCLEOTIDE SEQUENCE [LARGE SCALE GENOMIC DNA]</scope>
</reference>
<accession>E5EQ16</accession>
<organism evidence="2 3">
    <name type="scientific">Acinetobacter phage Acj9</name>
    <dbReference type="NCBI Taxonomy" id="760939"/>
    <lineage>
        <taxon>Viruses</taxon>
        <taxon>Duplodnaviria</taxon>
        <taxon>Heunggongvirae</taxon>
        <taxon>Uroviricota</taxon>
        <taxon>Caudoviricetes</taxon>
        <taxon>Pantevenvirales</taxon>
        <taxon>Straboviridae</taxon>
        <taxon>Twarogvirinae</taxon>
        <taxon>Acajnonavirus</taxon>
        <taxon>Acajnonavirus acj9</taxon>
    </lineage>
</organism>
<dbReference type="PROSITE" id="PS51330">
    <property type="entry name" value="DHFR_2"/>
    <property type="match status" value="1"/>
</dbReference>
<evidence type="ECO:0000313" key="2">
    <source>
        <dbReference type="EMBL" id="ADG60132.1"/>
    </source>
</evidence>